<dbReference type="InterPro" id="IPR025911">
    <property type="entry name" value="ToxN/AbiQ_toxin"/>
</dbReference>
<dbReference type="Gene3D" id="3.10.129.130">
    <property type="match status" value="1"/>
</dbReference>
<gene>
    <name evidence="1" type="ordered locus">Zmob_1873</name>
</gene>
<keyword evidence="1" id="KW-0614">Plasmid</keyword>
<dbReference type="HOGENOM" id="CLU_099358_3_0_5"/>
<dbReference type="InterPro" id="IPR053735">
    <property type="entry name" value="Type_III_TA_endoRNase"/>
</dbReference>
<dbReference type="OrthoDB" id="7069349at2"/>
<organism evidence="1 2">
    <name type="scientific">Zymomonas mobilis subsp. mobilis (strain ATCC 10988 / DSM 424 / LMG 404 / NCIMB 8938 / NRRL B-806 / ZM1)</name>
    <dbReference type="NCBI Taxonomy" id="555217"/>
    <lineage>
        <taxon>Bacteria</taxon>
        <taxon>Pseudomonadati</taxon>
        <taxon>Pseudomonadota</taxon>
        <taxon>Alphaproteobacteria</taxon>
        <taxon>Sphingomonadales</taxon>
        <taxon>Zymomonadaceae</taxon>
        <taxon>Zymomonas</taxon>
    </lineage>
</organism>
<evidence type="ECO:0000313" key="1">
    <source>
        <dbReference type="EMBL" id="AEH63658.1"/>
    </source>
</evidence>
<evidence type="ECO:0008006" key="3">
    <source>
        <dbReference type="Google" id="ProtNLM"/>
    </source>
</evidence>
<dbReference type="KEGG" id="zmm:Zmob_1873"/>
<reference evidence="1 2" key="1">
    <citation type="journal article" date="2011" name="J. Bacteriol.">
        <title>Genome sequence of the ethanol-producing Zymomonas mobilis subsp. mobilis lectotype strain ATCC 10988.</title>
        <authorList>
            <person name="Pappas K.M."/>
            <person name="Kouvelis V.N."/>
            <person name="Saunders E."/>
            <person name="Brettin T.S."/>
            <person name="Bruce D."/>
            <person name="Detter C."/>
            <person name="Balakireva M."/>
            <person name="Han C.S."/>
            <person name="Savvakis G."/>
            <person name="Kyrpides N.C."/>
            <person name="Typas M.A."/>
        </authorList>
    </citation>
    <scope>NUCLEOTIDE SEQUENCE [LARGE SCALE GENOMIC DNA]</scope>
    <source>
        <strain evidence="2">ATCC 10988 / DSM 424 / CCUG 17860 / LMG 404 / NCIMB 8938 / NRRL B-806 / ZM1</strain>
        <plasmid evidence="1">pZMOB05</plasmid>
    </source>
</reference>
<dbReference type="GO" id="GO:0004521">
    <property type="term" value="F:RNA endonuclease activity"/>
    <property type="evidence" value="ECO:0007669"/>
    <property type="project" value="InterPro"/>
</dbReference>
<proteinExistence type="predicted"/>
<dbReference type="RefSeq" id="WP_014466439.1">
    <property type="nucleotide sequence ID" value="NC_017182.1"/>
</dbReference>
<geneLocation type="plasmid" evidence="1 2">
    <name>pZMOB05</name>
</geneLocation>
<dbReference type="Pfam" id="PF13958">
    <property type="entry name" value="ToxN_toxin"/>
    <property type="match status" value="1"/>
</dbReference>
<accession>A0A0H3G114</accession>
<evidence type="ECO:0000313" key="2">
    <source>
        <dbReference type="Proteomes" id="UP000001494"/>
    </source>
</evidence>
<name>A0A0H3G114_ZYMMA</name>
<sequence>MSIGFYRVDDNYINFLKEIDSRIRDPKDNKRAYVGIILSVSGTDFLAPLTSYKSKQDKIRPSTLTVFKLHEKNKPDNKLGMIQLGYMFPILPSIATKIDYSNQAIKYNRLLATQYEFIRSEQDKIKARAERLYEHVLTCSNPNDFYLKFSCDFLALLKQFRAFF</sequence>
<dbReference type="Proteomes" id="UP000001494">
    <property type="component" value="Plasmid pZMOB05"/>
</dbReference>
<dbReference type="AlphaFoldDB" id="A0A0H3G114"/>
<dbReference type="EMBL" id="CP002855">
    <property type="protein sequence ID" value="AEH63658.1"/>
    <property type="molecule type" value="Genomic_DNA"/>
</dbReference>
<protein>
    <recommendedName>
        <fullName evidence="3">Type III toxin-antitoxin system ToxN/AbiQ family toxin</fullName>
    </recommendedName>
</protein>
<dbReference type="GO" id="GO:0003723">
    <property type="term" value="F:RNA binding"/>
    <property type="evidence" value="ECO:0007669"/>
    <property type="project" value="InterPro"/>
</dbReference>